<proteinExistence type="predicted"/>
<dbReference type="InterPro" id="IPR010384">
    <property type="entry name" value="MtfA_fam"/>
</dbReference>
<dbReference type="Proteomes" id="UP001302349">
    <property type="component" value="Chromosome"/>
</dbReference>
<dbReference type="Gene3D" id="1.10.472.150">
    <property type="entry name" value="Glucose-regulated metallo-peptidase M90, N-terminal domain"/>
    <property type="match status" value="1"/>
</dbReference>
<dbReference type="InterPro" id="IPR024079">
    <property type="entry name" value="MetalloPept_cat_dom_sf"/>
</dbReference>
<keyword evidence="2" id="KW-1185">Reference proteome</keyword>
<accession>A0ABZ0IPJ3</accession>
<dbReference type="EMBL" id="CP136051">
    <property type="protein sequence ID" value="WOK05905.1"/>
    <property type="molecule type" value="Genomic_DNA"/>
</dbReference>
<dbReference type="Gene3D" id="3.40.390.10">
    <property type="entry name" value="Collagenase (Catalytic Domain)"/>
    <property type="match status" value="1"/>
</dbReference>
<sequence length="266" mass="31170">MAYFLSAGVVFAFLWVVVRRSARSGSYWRWMRWESSSLTPDRVRPHIEKHFDYYRRLPAGFKIEFENKLIEFIDRKDFTPRQMQSVTEEMKVLISAAATQLTFGLPDIYLENFSRILVYPDDYYSTIFKRYHRGEVNLGGGIIVLSWKSFVSGYADGSDGRNLGLHEMAHALKLENGIFNQEYNFFDEGVLQEWTTIARNTIGEIREGTETFFRSYGGVSIDEFFAVAIENFFERPIDFQLEHPRLYKFTVLLLRQDPIRLLSLAQ</sequence>
<dbReference type="RefSeq" id="WP_317488651.1">
    <property type="nucleotide sequence ID" value="NZ_CP136051.1"/>
</dbReference>
<name>A0ABZ0IPJ3_9BACT</name>
<dbReference type="PANTHER" id="PTHR30164:SF2">
    <property type="entry name" value="PROTEIN MTFA"/>
    <property type="match status" value="1"/>
</dbReference>
<dbReference type="PANTHER" id="PTHR30164">
    <property type="entry name" value="MTFA PEPTIDASE"/>
    <property type="match status" value="1"/>
</dbReference>
<dbReference type="SUPFAM" id="SSF55486">
    <property type="entry name" value="Metalloproteases ('zincins'), catalytic domain"/>
    <property type="match status" value="1"/>
</dbReference>
<dbReference type="CDD" id="cd20170">
    <property type="entry name" value="Peptidase_M90-like"/>
    <property type="match status" value="1"/>
</dbReference>
<dbReference type="InterPro" id="IPR042252">
    <property type="entry name" value="MtfA_N"/>
</dbReference>
<evidence type="ECO:0000313" key="2">
    <source>
        <dbReference type="Proteomes" id="UP001302349"/>
    </source>
</evidence>
<gene>
    <name evidence="1" type="ORF">RT717_22780</name>
</gene>
<reference evidence="1 2" key="1">
    <citation type="journal article" date="2023" name="Microbiol. Resour. Announc.">
        <title>Complete Genome Sequence of Imperialibacter roseus strain P4T.</title>
        <authorList>
            <person name="Tizabi D.R."/>
            <person name="Bachvaroff T."/>
            <person name="Hill R.T."/>
        </authorList>
    </citation>
    <scope>NUCLEOTIDE SEQUENCE [LARGE SCALE GENOMIC DNA]</scope>
    <source>
        <strain evidence="1 2">P4T</strain>
    </source>
</reference>
<organism evidence="1 2">
    <name type="scientific">Imperialibacter roseus</name>
    <dbReference type="NCBI Taxonomy" id="1324217"/>
    <lineage>
        <taxon>Bacteria</taxon>
        <taxon>Pseudomonadati</taxon>
        <taxon>Bacteroidota</taxon>
        <taxon>Cytophagia</taxon>
        <taxon>Cytophagales</taxon>
        <taxon>Flammeovirgaceae</taxon>
        <taxon>Imperialibacter</taxon>
    </lineage>
</organism>
<dbReference type="Pfam" id="PF06167">
    <property type="entry name" value="Peptidase_M90"/>
    <property type="match status" value="1"/>
</dbReference>
<protein>
    <submittedName>
        <fullName evidence="1">Zinc-dependent peptidase</fullName>
    </submittedName>
</protein>
<evidence type="ECO:0000313" key="1">
    <source>
        <dbReference type="EMBL" id="WOK05905.1"/>
    </source>
</evidence>